<dbReference type="RefSeq" id="WP_271345931.1">
    <property type="nucleotide sequence ID" value="NZ_JAQJZJ010000001.1"/>
</dbReference>
<comment type="caution">
    <text evidence="2">The sequence shown here is derived from an EMBL/GenBank/DDBJ whole genome shotgun (WGS) entry which is preliminary data.</text>
</comment>
<organism evidence="2 3">
    <name type="scientific">Pseudomonas aestuarii</name>
    <dbReference type="NCBI Taxonomy" id="3018340"/>
    <lineage>
        <taxon>Bacteria</taxon>
        <taxon>Pseudomonadati</taxon>
        <taxon>Pseudomonadota</taxon>
        <taxon>Gammaproteobacteria</taxon>
        <taxon>Pseudomonadales</taxon>
        <taxon>Pseudomonadaceae</taxon>
        <taxon>Pseudomonas</taxon>
    </lineage>
</organism>
<feature type="chain" id="PRO_5045686157" evidence="1">
    <location>
        <begin position="23"/>
        <end position="246"/>
    </location>
</feature>
<feature type="signal peptide" evidence="1">
    <location>
        <begin position="1"/>
        <end position="22"/>
    </location>
</feature>
<evidence type="ECO:0000313" key="3">
    <source>
        <dbReference type="Proteomes" id="UP001212042"/>
    </source>
</evidence>
<evidence type="ECO:0000313" key="2">
    <source>
        <dbReference type="EMBL" id="MDA7084991.1"/>
    </source>
</evidence>
<keyword evidence="1" id="KW-0732">Signal</keyword>
<protein>
    <submittedName>
        <fullName evidence="2">Uncharacterized protein</fullName>
    </submittedName>
</protein>
<gene>
    <name evidence="2" type="ORF">PH586_01130</name>
</gene>
<sequence>MKLQSMLLGALALSLLQPAALAKDKREYTDGFPLGECDFASVGENQYFPLQPGREAHFNNLQCVAEGECAEVEELVIRVLNDTRDVTLTINGEATTVTTRIVEEVETVDGQLAEISRNFFAECGATQDVYYFGEEVDIYQAGVVVSHEGEWLAGTGAALPGIIMSGGAFLLGARYFQEVAPGVAMDRAEHIAADLSSEVAGGAMEGWVEVEESTELDKKSRSSKIYCPGAGLVVDDDLELTFVLEP</sequence>
<keyword evidence="3" id="KW-1185">Reference proteome</keyword>
<reference evidence="2 3" key="1">
    <citation type="submission" date="2023-01" db="EMBL/GenBank/DDBJ databases">
        <title>Pseudomonas SA3-5T sp. nov., isolated from tidal flat sediment.</title>
        <authorList>
            <person name="Kim H.S."/>
            <person name="Kim J.-S."/>
            <person name="Suh M.K."/>
            <person name="Eom M.K."/>
            <person name="Lee J.-S."/>
        </authorList>
    </citation>
    <scope>NUCLEOTIDE SEQUENCE [LARGE SCALE GENOMIC DNA]</scope>
    <source>
        <strain evidence="2 3">SA3-5</strain>
    </source>
</reference>
<dbReference type="EMBL" id="JAQJZJ010000001">
    <property type="protein sequence ID" value="MDA7084991.1"/>
    <property type="molecule type" value="Genomic_DNA"/>
</dbReference>
<dbReference type="Proteomes" id="UP001212042">
    <property type="component" value="Unassembled WGS sequence"/>
</dbReference>
<proteinExistence type="predicted"/>
<name>A0ABT4X9C6_9PSED</name>
<accession>A0ABT4X9C6</accession>
<evidence type="ECO:0000256" key="1">
    <source>
        <dbReference type="SAM" id="SignalP"/>
    </source>
</evidence>